<dbReference type="PROSITE" id="PS51318">
    <property type="entry name" value="TAT"/>
    <property type="match status" value="1"/>
</dbReference>
<accession>A0ABU0BA00</accession>
<feature type="signal peptide" evidence="2">
    <location>
        <begin position="1"/>
        <end position="30"/>
    </location>
</feature>
<proteinExistence type="predicted"/>
<keyword evidence="2" id="KW-0732">Signal</keyword>
<gene>
    <name evidence="3" type="ORF">J2S75_000875</name>
</gene>
<evidence type="ECO:0008006" key="5">
    <source>
        <dbReference type="Google" id="ProtNLM"/>
    </source>
</evidence>
<feature type="chain" id="PRO_5045723904" description="Protamine-2 (Modular protein)" evidence="2">
    <location>
        <begin position="31"/>
        <end position="104"/>
    </location>
</feature>
<keyword evidence="4" id="KW-1185">Reference proteome</keyword>
<name>A0ABU0BA00_9HYPH</name>
<organism evidence="3 4">
    <name type="scientific">Ancylobacter polymorphus</name>
    <dbReference type="NCBI Taxonomy" id="223390"/>
    <lineage>
        <taxon>Bacteria</taxon>
        <taxon>Pseudomonadati</taxon>
        <taxon>Pseudomonadota</taxon>
        <taxon>Alphaproteobacteria</taxon>
        <taxon>Hyphomicrobiales</taxon>
        <taxon>Xanthobacteraceae</taxon>
        <taxon>Ancylobacter</taxon>
    </lineage>
</organism>
<sequence>MDRRGFLLGLAGVLGAGSAAGALLTSSAEAAVLNQLRDIAPEAEEGLEAVAHAPDGTPIEATQWGPPGPPPPGWRRRRRRRRRVCAVRRDRWGRPVRRCWYVYR</sequence>
<comment type="caution">
    <text evidence="3">The sequence shown here is derived from an EMBL/GenBank/DDBJ whole genome shotgun (WGS) entry which is preliminary data.</text>
</comment>
<evidence type="ECO:0000256" key="1">
    <source>
        <dbReference type="SAM" id="MobiDB-lite"/>
    </source>
</evidence>
<evidence type="ECO:0000256" key="2">
    <source>
        <dbReference type="SAM" id="SignalP"/>
    </source>
</evidence>
<evidence type="ECO:0000313" key="3">
    <source>
        <dbReference type="EMBL" id="MDQ0301852.1"/>
    </source>
</evidence>
<dbReference type="Proteomes" id="UP001224682">
    <property type="component" value="Unassembled WGS sequence"/>
</dbReference>
<feature type="region of interest" description="Disordered" evidence="1">
    <location>
        <begin position="53"/>
        <end position="80"/>
    </location>
</feature>
<dbReference type="InterPro" id="IPR006311">
    <property type="entry name" value="TAT_signal"/>
</dbReference>
<dbReference type="RefSeq" id="WP_307018541.1">
    <property type="nucleotide sequence ID" value="NZ_JAUSUI010000002.1"/>
</dbReference>
<protein>
    <recommendedName>
        <fullName evidence="5">Protamine-2 (Modular protein)</fullName>
    </recommendedName>
</protein>
<evidence type="ECO:0000313" key="4">
    <source>
        <dbReference type="Proteomes" id="UP001224682"/>
    </source>
</evidence>
<reference evidence="3 4" key="1">
    <citation type="submission" date="2023-07" db="EMBL/GenBank/DDBJ databases">
        <title>Genomic Encyclopedia of Type Strains, Phase IV (KMG-IV): sequencing the most valuable type-strain genomes for metagenomic binning, comparative biology and taxonomic classification.</title>
        <authorList>
            <person name="Goeker M."/>
        </authorList>
    </citation>
    <scope>NUCLEOTIDE SEQUENCE [LARGE SCALE GENOMIC DNA]</scope>
    <source>
        <strain evidence="3 4">DSM 2457</strain>
    </source>
</reference>
<dbReference type="EMBL" id="JAUSUI010000002">
    <property type="protein sequence ID" value="MDQ0301852.1"/>
    <property type="molecule type" value="Genomic_DNA"/>
</dbReference>